<sequence length="192" mass="21727">MPLHDRYPPLILTIKKNIILTGLLEAKGYKVVSENGVKKRVEIDASLHNPDNFVPNGVSSTGMTTGVELLVYIPDNEDTNKGRAFGSADEETPVMKSIATRVDWIVGWVFLGVHIIGGNARLGHHVAMKSLIVDIVTMKLRIQWRSILLIDMMFPGMNLKRLVFYLVFILTQVYKIPKCLNFIFFRFFSSCE</sequence>
<keyword evidence="1" id="KW-0472">Membrane</keyword>
<evidence type="ECO:0000313" key="2">
    <source>
        <dbReference type="EMBL" id="KAF6167681.1"/>
    </source>
</evidence>
<keyword evidence="1" id="KW-1133">Transmembrane helix</keyword>
<gene>
    <name evidence="2" type="ORF">GIB67_017176</name>
</gene>
<accession>A0A7J7NKA4</accession>
<protein>
    <submittedName>
        <fullName evidence="2">Uncharacterized protein</fullName>
    </submittedName>
</protein>
<dbReference type="OrthoDB" id="272512at2759"/>
<dbReference type="AlphaFoldDB" id="A0A7J7NKA4"/>
<organism evidence="2 3">
    <name type="scientific">Kingdonia uniflora</name>
    <dbReference type="NCBI Taxonomy" id="39325"/>
    <lineage>
        <taxon>Eukaryota</taxon>
        <taxon>Viridiplantae</taxon>
        <taxon>Streptophyta</taxon>
        <taxon>Embryophyta</taxon>
        <taxon>Tracheophyta</taxon>
        <taxon>Spermatophyta</taxon>
        <taxon>Magnoliopsida</taxon>
        <taxon>Ranunculales</taxon>
        <taxon>Circaeasteraceae</taxon>
        <taxon>Kingdonia</taxon>
    </lineage>
</organism>
<reference evidence="2 3" key="1">
    <citation type="journal article" date="2020" name="IScience">
        <title>Genome Sequencing of the Endangered Kingdonia uniflora (Circaeasteraceae, Ranunculales) Reveals Potential Mechanisms of Evolutionary Specialization.</title>
        <authorList>
            <person name="Sun Y."/>
            <person name="Deng T."/>
            <person name="Zhang A."/>
            <person name="Moore M.J."/>
            <person name="Landis J.B."/>
            <person name="Lin N."/>
            <person name="Zhang H."/>
            <person name="Zhang X."/>
            <person name="Huang J."/>
            <person name="Zhang X."/>
            <person name="Sun H."/>
            <person name="Wang H."/>
        </authorList>
    </citation>
    <scope>NUCLEOTIDE SEQUENCE [LARGE SCALE GENOMIC DNA]</scope>
    <source>
        <strain evidence="2">TB1705</strain>
        <tissue evidence="2">Leaf</tissue>
    </source>
</reference>
<keyword evidence="1" id="KW-0812">Transmembrane</keyword>
<dbReference type="EMBL" id="JACGCM010000719">
    <property type="protein sequence ID" value="KAF6167681.1"/>
    <property type="molecule type" value="Genomic_DNA"/>
</dbReference>
<comment type="caution">
    <text evidence="2">The sequence shown here is derived from an EMBL/GenBank/DDBJ whole genome shotgun (WGS) entry which is preliminary data.</text>
</comment>
<dbReference type="Proteomes" id="UP000541444">
    <property type="component" value="Unassembled WGS sequence"/>
</dbReference>
<keyword evidence="3" id="KW-1185">Reference proteome</keyword>
<evidence type="ECO:0000256" key="1">
    <source>
        <dbReference type="SAM" id="Phobius"/>
    </source>
</evidence>
<evidence type="ECO:0000313" key="3">
    <source>
        <dbReference type="Proteomes" id="UP000541444"/>
    </source>
</evidence>
<feature type="transmembrane region" description="Helical" evidence="1">
    <location>
        <begin position="162"/>
        <end position="188"/>
    </location>
</feature>
<proteinExistence type="predicted"/>
<name>A0A7J7NKA4_9MAGN</name>